<protein>
    <submittedName>
        <fullName evidence="1">Uncharacterized protein</fullName>
    </submittedName>
</protein>
<organism evidence="1 2">
    <name type="scientific">Eumeta variegata</name>
    <name type="common">Bagworm moth</name>
    <name type="synonym">Eumeta japonica</name>
    <dbReference type="NCBI Taxonomy" id="151549"/>
    <lineage>
        <taxon>Eukaryota</taxon>
        <taxon>Metazoa</taxon>
        <taxon>Ecdysozoa</taxon>
        <taxon>Arthropoda</taxon>
        <taxon>Hexapoda</taxon>
        <taxon>Insecta</taxon>
        <taxon>Pterygota</taxon>
        <taxon>Neoptera</taxon>
        <taxon>Endopterygota</taxon>
        <taxon>Lepidoptera</taxon>
        <taxon>Glossata</taxon>
        <taxon>Ditrysia</taxon>
        <taxon>Tineoidea</taxon>
        <taxon>Psychidae</taxon>
        <taxon>Oiketicinae</taxon>
        <taxon>Eumeta</taxon>
    </lineage>
</organism>
<dbReference type="EMBL" id="BGZK01000611">
    <property type="protein sequence ID" value="GBP52852.1"/>
    <property type="molecule type" value="Genomic_DNA"/>
</dbReference>
<comment type="caution">
    <text evidence="1">The sequence shown here is derived from an EMBL/GenBank/DDBJ whole genome shotgun (WGS) entry which is preliminary data.</text>
</comment>
<evidence type="ECO:0000313" key="1">
    <source>
        <dbReference type="EMBL" id="GBP52852.1"/>
    </source>
</evidence>
<reference evidence="1 2" key="1">
    <citation type="journal article" date="2019" name="Commun. Biol.">
        <title>The bagworm genome reveals a unique fibroin gene that provides high tensile strength.</title>
        <authorList>
            <person name="Kono N."/>
            <person name="Nakamura H."/>
            <person name="Ohtoshi R."/>
            <person name="Tomita M."/>
            <person name="Numata K."/>
            <person name="Arakawa K."/>
        </authorList>
    </citation>
    <scope>NUCLEOTIDE SEQUENCE [LARGE SCALE GENOMIC DNA]</scope>
</reference>
<dbReference type="Proteomes" id="UP000299102">
    <property type="component" value="Unassembled WGS sequence"/>
</dbReference>
<name>A0A4C1WQP5_EUMVA</name>
<dbReference type="AlphaFoldDB" id="A0A4C1WQP5"/>
<gene>
    <name evidence="1" type="ORF">EVAR_39016_1</name>
</gene>
<sequence length="175" mass="19875">MGVDRRESAAPRRGRISDRCGRDPAERTLTIYCRRAGGRPAPSHFLLPTQLLGYAPKRAFRITFDASSDSRLLTERICVVCLYQTFYLPDYNEVKMEGFVFDLHAGQVPNLICENPIKGWHERKVESVQYPFRALCLSAIRQGRPRARARVRRRAFPSTRASGILNTHRIAGIGS</sequence>
<evidence type="ECO:0000313" key="2">
    <source>
        <dbReference type="Proteomes" id="UP000299102"/>
    </source>
</evidence>
<accession>A0A4C1WQP5</accession>
<keyword evidence="2" id="KW-1185">Reference proteome</keyword>
<proteinExistence type="predicted"/>